<keyword evidence="6" id="KW-0732">Signal</keyword>
<evidence type="ECO:0000256" key="6">
    <source>
        <dbReference type="SAM" id="SignalP"/>
    </source>
</evidence>
<evidence type="ECO:0000256" key="5">
    <source>
        <dbReference type="ARBA" id="ARBA00023180"/>
    </source>
</evidence>
<dbReference type="NCBIfam" id="NF012200">
    <property type="entry name" value="choice_anch_D"/>
    <property type="match status" value="2"/>
</dbReference>
<dbReference type="PROSITE" id="PS50292">
    <property type="entry name" value="PEROXIDASE_3"/>
    <property type="match status" value="1"/>
</dbReference>
<keyword evidence="8" id="KW-0560">Oxidoreductase</keyword>
<comment type="caution">
    <text evidence="8">The sequence shown here is derived from an EMBL/GenBank/DDBJ whole genome shotgun (WGS) entry which is preliminary data.</text>
</comment>
<keyword evidence="5" id="KW-0325">Glycoprotein</keyword>
<dbReference type="InterPro" id="IPR011049">
    <property type="entry name" value="Serralysin-like_metalloprot_C"/>
</dbReference>
<dbReference type="SUPFAM" id="SSF51120">
    <property type="entry name" value="beta-Roll"/>
    <property type="match status" value="2"/>
</dbReference>
<dbReference type="PRINTS" id="PR00313">
    <property type="entry name" value="CABNDNGRPT"/>
</dbReference>
<comment type="subcellular location">
    <subcellularLocation>
        <location evidence="1">Cytoplasm</location>
    </subcellularLocation>
    <subcellularLocation>
        <location evidence="2">Secreted</location>
    </subcellularLocation>
</comment>
<dbReference type="InterPro" id="IPR010255">
    <property type="entry name" value="Haem_peroxidase_sf"/>
</dbReference>
<accession>A0ABW0GPB9</accession>
<dbReference type="InterPro" id="IPR013783">
    <property type="entry name" value="Ig-like_fold"/>
</dbReference>
<evidence type="ECO:0000256" key="3">
    <source>
        <dbReference type="ARBA" id="ARBA00022490"/>
    </source>
</evidence>
<dbReference type="Gene3D" id="2.150.10.10">
    <property type="entry name" value="Serralysin-like metalloprotease, C-terminal"/>
    <property type="match status" value="2"/>
</dbReference>
<organism evidence="8 9">
    <name type="scientific">Aquipuribacter nitratireducens</name>
    <dbReference type="NCBI Taxonomy" id="650104"/>
    <lineage>
        <taxon>Bacteria</taxon>
        <taxon>Bacillati</taxon>
        <taxon>Actinomycetota</taxon>
        <taxon>Actinomycetes</taxon>
        <taxon>Micrococcales</taxon>
        <taxon>Intrasporangiaceae</taxon>
        <taxon>Aquipuribacter</taxon>
    </lineage>
</organism>
<keyword evidence="9" id="KW-1185">Reference proteome</keyword>
<evidence type="ECO:0000313" key="8">
    <source>
        <dbReference type="EMBL" id="MFC5380651.1"/>
    </source>
</evidence>
<evidence type="ECO:0000313" key="9">
    <source>
        <dbReference type="Proteomes" id="UP001596122"/>
    </source>
</evidence>
<keyword evidence="8" id="KW-0575">Peroxidase</keyword>
<feature type="domain" description="Abnormal spindle-like microcephaly-associated protein ASH" evidence="7">
    <location>
        <begin position="1632"/>
        <end position="1720"/>
    </location>
</feature>
<dbReference type="SUPFAM" id="SSF48113">
    <property type="entry name" value="Heme-dependent peroxidases"/>
    <property type="match status" value="1"/>
</dbReference>
<dbReference type="Gene3D" id="2.60.40.10">
    <property type="entry name" value="Immunoglobulins"/>
    <property type="match status" value="2"/>
</dbReference>
<dbReference type="Gene3D" id="2.60.40.2700">
    <property type="match status" value="1"/>
</dbReference>
<dbReference type="Pfam" id="PF03098">
    <property type="entry name" value="An_peroxidase"/>
    <property type="match status" value="2"/>
</dbReference>
<dbReference type="Pfam" id="PF00353">
    <property type="entry name" value="HemolysinCabind"/>
    <property type="match status" value="5"/>
</dbReference>
<evidence type="ECO:0000256" key="4">
    <source>
        <dbReference type="ARBA" id="ARBA00022525"/>
    </source>
</evidence>
<feature type="chain" id="PRO_5047028853" evidence="6">
    <location>
        <begin position="33"/>
        <end position="1733"/>
    </location>
</feature>
<dbReference type="InterPro" id="IPR001343">
    <property type="entry name" value="Hemolysn_Ca-bd"/>
</dbReference>
<proteinExistence type="predicted"/>
<feature type="signal peptide" evidence="6">
    <location>
        <begin position="1"/>
        <end position="32"/>
    </location>
</feature>
<keyword evidence="4" id="KW-0964">Secreted</keyword>
<dbReference type="PANTHER" id="PTHR11475">
    <property type="entry name" value="OXIDASE/PEROXIDASE"/>
    <property type="match status" value="1"/>
</dbReference>
<dbReference type="InterPro" id="IPR037120">
    <property type="entry name" value="Haem_peroxidase_sf_animal"/>
</dbReference>
<gene>
    <name evidence="8" type="ORF">ACFPJ6_07610</name>
</gene>
<dbReference type="Proteomes" id="UP001596122">
    <property type="component" value="Unassembled WGS sequence"/>
</dbReference>
<sequence length="1733" mass="181438">MGTSRARKGLAAVTAAVTIGAGLVVTAPTATADHVAGHEPPALNIVKSDLEFVLRQIKIAEAHAAGGDLLGPGENQVGSPLLPFGLRTVTGDFNNLMSGALDGKDRRYFGAADQPFPRLLAPQFRTADVIPPSPAGRPGPGQGFGDTTSYAQVEADQVVYDAEPRRISNLIVDQTTDNPAAVASAERLGTLPLVDDDGDPGTPEVVPPHTPLEIPATAPDEGLSAPFNSMMTFFGQFFDHGLDLVSKGGNGTVIIPLDADDPLRVGGIDGDPSTPDTVPPNLAFMTLTRATNDPGPDGLQGTADDVQEHTNTTTPYVDQNQTYTSHPSHQVFLREHERVGDDTRATGFLLDGTLEDGTRGGLATWADVRTQARDLLGIDLTDADVHEVPLLLTDPYGRMIPDANGYAQVVFAGGELRSGTAAAPLDITDALGTGHAFLDDIAHSAVPTGDNDPAPGPQVGPLAPDADDVVTPGRPAFGTYDDEMLEEHFVTGDGRGNENIALSAVHHVFHAEHNRVTHQVQDLVLEQTDDPEFQAEWRLGDGAWNGERLFQAGRLFTEMQYQHLVFEEFGRTISPNIDVVPANESGYHPELDAAIKAEFAHVVYRFGHSMLTERVMREASDGTTEQMTLLEAFLDPTAYDAGGLSPEEAAGSLIKGATLEQGNEIDEFVTPVLRNNLLGLPLDLPTINMTRARDAGVPGLQEARRTFYAESLDATVAPYASWNDFGSALRNPESLVNFVAAYGTHPSVKSATTLADKRAAAQALVDSSDPFLATAGGLDDVDMWVGGLAERPRVFGSFLGSTFNYVFEKQMEDLQNGDRFYYLSRLIGTNFLGELENNSLKAMIERNTTATDLPANIFQTPDCVIRAADYAGPGPFADVEATPCDESAIHTDQAGYLRFVGAEHITFVGTDGNDRLRSGLGDDTVLGKDGDDTLEGGDGNDNLLGGNGADVITDLNGDDTIKGGNGPDAINAGPGLDLILSGAGKDFVLHGSDETESFAQTGDDFIRGGNAHDIIAGNDGDDWIEGGGGTDLLQGDNRNGFQNDPNGGADVLIANAGNDDYDAEGGDDIMVAGSGTNRNEGMKGFDWVTHTRHPFRADDDMRLTGLLPPDVQNMRDRFDLVEGLSGWQFDDILRGDDRAPEEVEEGEPVEPPGELSFIDHELRDPSRIAGLQQLLPADAADADGIWFTGGNVLLGGGGSDTIEGRGGDDLIDGDSWLNVTLEAGGVRYSSMTQLAARVFARDISPADITIVREIVRDESGIDVAEFSGPVSEYDITRTTSRDGRPMAIVSHTGGLATDGTDHLIGVERFRFADGVLDFVDLPTNVAATGTVLISDTTPTEDVALTATVEDLVDPDGLGDLFFTWEALIDGLWVGVGNGDTFTPGDVTVGNPLRVVVTFTDGEGNPERLESAPTEPVANVNDVPTGAPVVSPATPEIGGTLTVDTSTIADADGIPLVDGSPAFAFQWLVSDRGDPADLVPVAGATDPTFVPTADQVGEVFAVTVSWTDTHGTAEALTSDVTQPLPAPPSGEATLSVAALAFPAVTTTSGTTLDVGVSNTGTAPLTVTGLTIGGRDAASFSAAGCTTPVAVGDSCTVTVTFAPVAAGEQRGELSLAHDGVNSPAVVTLVGTGLVPSTLQAPAAVDFGQRRIGQDRVQTVRLRNTGGSTITLGARATTGPFSVAAGTCGATLAPRASCNLSVTFRPVATGPATGVLTVVSDAVNGTVTVTLSGSGR</sequence>
<name>A0ABW0GPB9_9MICO</name>
<dbReference type="EMBL" id="JBHSLD010000007">
    <property type="protein sequence ID" value="MFC5380651.1"/>
    <property type="molecule type" value="Genomic_DNA"/>
</dbReference>
<dbReference type="RefSeq" id="WP_340267874.1">
    <property type="nucleotide sequence ID" value="NZ_JBBEOG010000002.1"/>
</dbReference>
<reference evidence="9" key="1">
    <citation type="journal article" date="2019" name="Int. J. Syst. Evol. Microbiol.">
        <title>The Global Catalogue of Microorganisms (GCM) 10K type strain sequencing project: providing services to taxonomists for standard genome sequencing and annotation.</title>
        <authorList>
            <consortium name="The Broad Institute Genomics Platform"/>
            <consortium name="The Broad Institute Genome Sequencing Center for Infectious Disease"/>
            <person name="Wu L."/>
            <person name="Ma J."/>
        </authorList>
    </citation>
    <scope>NUCLEOTIDE SEQUENCE [LARGE SCALE GENOMIC DNA]</scope>
    <source>
        <strain evidence="9">CCUG 43114</strain>
    </source>
</reference>
<dbReference type="InterPro" id="IPR018511">
    <property type="entry name" value="Hemolysin-typ_Ca-bd_CS"/>
</dbReference>
<dbReference type="InterPro" id="IPR019791">
    <property type="entry name" value="Haem_peroxidase_animal"/>
</dbReference>
<dbReference type="GO" id="GO:0004601">
    <property type="term" value="F:peroxidase activity"/>
    <property type="evidence" value="ECO:0007669"/>
    <property type="project" value="UniProtKB-KW"/>
</dbReference>
<protein>
    <submittedName>
        <fullName evidence="8">Peroxidase family protein</fullName>
    </submittedName>
</protein>
<dbReference type="PROSITE" id="PS00330">
    <property type="entry name" value="HEMOLYSIN_CALCIUM"/>
    <property type="match status" value="2"/>
</dbReference>
<dbReference type="Pfam" id="PF15780">
    <property type="entry name" value="ASH"/>
    <property type="match status" value="1"/>
</dbReference>
<dbReference type="CDD" id="cd09821">
    <property type="entry name" value="An_peroxidase_bacterial_2"/>
    <property type="match status" value="1"/>
</dbReference>
<evidence type="ECO:0000259" key="7">
    <source>
        <dbReference type="Pfam" id="PF15780"/>
    </source>
</evidence>
<evidence type="ECO:0000256" key="1">
    <source>
        <dbReference type="ARBA" id="ARBA00004496"/>
    </source>
</evidence>
<keyword evidence="3" id="KW-0963">Cytoplasm</keyword>
<dbReference type="InterPro" id="IPR031549">
    <property type="entry name" value="ASH"/>
</dbReference>
<dbReference type="PANTHER" id="PTHR11475:SF4">
    <property type="entry name" value="CHORION PEROXIDASE"/>
    <property type="match status" value="1"/>
</dbReference>
<evidence type="ECO:0000256" key="2">
    <source>
        <dbReference type="ARBA" id="ARBA00004613"/>
    </source>
</evidence>
<dbReference type="Gene3D" id="1.10.640.10">
    <property type="entry name" value="Haem peroxidase domain superfamily, animal type"/>
    <property type="match status" value="1"/>
</dbReference>